<dbReference type="Proteomes" id="UP000716004">
    <property type="component" value="Unassembled WGS sequence"/>
</dbReference>
<dbReference type="PROSITE" id="PS01054">
    <property type="entry name" value="TRANSALDOLASE_1"/>
    <property type="match status" value="1"/>
</dbReference>
<evidence type="ECO:0000256" key="6">
    <source>
        <dbReference type="ARBA" id="ARBA00022490"/>
    </source>
</evidence>
<dbReference type="CDD" id="cd00956">
    <property type="entry name" value="Transaldolase_FSA"/>
    <property type="match status" value="1"/>
</dbReference>
<evidence type="ECO:0000256" key="2">
    <source>
        <dbReference type="ARBA" id="ARBA00004496"/>
    </source>
</evidence>
<evidence type="ECO:0000256" key="10">
    <source>
        <dbReference type="ARBA" id="ARBA00048810"/>
    </source>
</evidence>
<evidence type="ECO:0000256" key="3">
    <source>
        <dbReference type="ARBA" id="ARBA00004857"/>
    </source>
</evidence>
<comment type="similarity">
    <text evidence="4 12">Belongs to the transaldolase family. Type 3B subfamily.</text>
</comment>
<dbReference type="SUPFAM" id="SSF51569">
    <property type="entry name" value="Aldolase"/>
    <property type="match status" value="1"/>
</dbReference>
<comment type="caution">
    <text evidence="13">The sequence shown here is derived from an EMBL/GenBank/DDBJ whole genome shotgun (WGS) entry which is preliminary data.</text>
</comment>
<dbReference type="EC" id="2.2.1.2" evidence="5 12"/>
<comment type="function">
    <text evidence="1 12">Transaldolase is important for the balance of metabolites in the pentose-phosphate pathway.</text>
</comment>
<reference evidence="13" key="1">
    <citation type="submission" date="2021-04" db="EMBL/GenBank/DDBJ databases">
        <title>Genomic insights into ecological role and evolution of a novel Thermoplasmata order Candidatus Sysuiplasmatales.</title>
        <authorList>
            <person name="Yuan Y."/>
        </authorList>
    </citation>
    <scope>NUCLEOTIDE SEQUENCE</scope>
    <source>
        <strain evidence="13">YP2-bin.285</strain>
    </source>
</reference>
<dbReference type="UniPathway" id="UPA00115">
    <property type="reaction ID" value="UER00414"/>
</dbReference>
<dbReference type="InterPro" id="IPR013785">
    <property type="entry name" value="Aldolase_TIM"/>
</dbReference>
<gene>
    <name evidence="13" type="primary">fsa</name>
    <name evidence="12" type="synonym">tal</name>
    <name evidence="13" type="ORF">J9259_07860</name>
</gene>
<evidence type="ECO:0000313" key="13">
    <source>
        <dbReference type="EMBL" id="MBX8632410.1"/>
    </source>
</evidence>
<comment type="pathway">
    <text evidence="3 12">Carbohydrate degradation; pentose phosphate pathway; D-glyceraldehyde 3-phosphate and beta-D-fructose 6-phosphate from D-ribose 5-phosphate and D-xylulose 5-phosphate (non-oxidative stage): step 2/3.</text>
</comment>
<organism evidence="13 14">
    <name type="scientific">Candidatus Sysuiplasma superficiale</name>
    <dbReference type="NCBI Taxonomy" id="2823368"/>
    <lineage>
        <taxon>Archaea</taxon>
        <taxon>Methanobacteriati</taxon>
        <taxon>Thermoplasmatota</taxon>
        <taxon>Thermoplasmata</taxon>
        <taxon>Candidatus Sysuiplasmatales</taxon>
        <taxon>Candidatus Sysuiplasmataceae</taxon>
        <taxon>Candidatus Sysuiplasma</taxon>
    </lineage>
</organism>
<dbReference type="NCBIfam" id="TIGR00875">
    <property type="entry name" value="fsa_talC_mipB"/>
    <property type="match status" value="1"/>
</dbReference>
<evidence type="ECO:0000256" key="8">
    <source>
        <dbReference type="ARBA" id="ARBA00023126"/>
    </source>
</evidence>
<sequence length="214" mass="23851">MKIFVDTANIEEIRQAWEWGLIEGVTTNPSLVSKEGKRFSDVLDDICDIVDGPVNAEVVSTDYEGMMREGRELAKINRRIVVKVPMTAEGLMASKSLSSECIRTNMTLVFSSNQAILAAKTGAAYVSPFIGRLDDIGNEGMQIVREISQIYRNYGFRTEILVASVRNPIHVLEAAKLGADVVTLPFGVLKQMMRHSLTDAGLERFLKDWEKVPR</sequence>
<name>A0A8J7YUJ7_9ARCH</name>
<dbReference type="InterPro" id="IPR022999">
    <property type="entry name" value="Transaldolase_3B"/>
</dbReference>
<evidence type="ECO:0000256" key="7">
    <source>
        <dbReference type="ARBA" id="ARBA00022679"/>
    </source>
</evidence>
<dbReference type="Pfam" id="PF00923">
    <property type="entry name" value="TAL_FSA"/>
    <property type="match status" value="1"/>
</dbReference>
<dbReference type="InterPro" id="IPR004731">
    <property type="entry name" value="Transaldolase_3B/F6P_aldolase"/>
</dbReference>
<dbReference type="GO" id="GO:0005737">
    <property type="term" value="C:cytoplasm"/>
    <property type="evidence" value="ECO:0007669"/>
    <property type="project" value="UniProtKB-SubCell"/>
</dbReference>
<dbReference type="GO" id="GO:0004801">
    <property type="term" value="F:transaldolase activity"/>
    <property type="evidence" value="ECO:0007669"/>
    <property type="project" value="UniProtKB-UniRule"/>
</dbReference>
<comment type="subcellular location">
    <subcellularLocation>
        <location evidence="2 12">Cytoplasm</location>
    </subcellularLocation>
</comment>
<evidence type="ECO:0000256" key="11">
    <source>
        <dbReference type="ARBA" id="ARBA00067532"/>
    </source>
</evidence>
<comment type="catalytic activity">
    <reaction evidence="10 12">
        <text>D-sedoheptulose 7-phosphate + D-glyceraldehyde 3-phosphate = D-erythrose 4-phosphate + beta-D-fructose 6-phosphate</text>
        <dbReference type="Rhea" id="RHEA:17053"/>
        <dbReference type="ChEBI" id="CHEBI:16897"/>
        <dbReference type="ChEBI" id="CHEBI:57483"/>
        <dbReference type="ChEBI" id="CHEBI:57634"/>
        <dbReference type="ChEBI" id="CHEBI:59776"/>
        <dbReference type="EC" id="2.2.1.2"/>
    </reaction>
</comment>
<dbReference type="GO" id="GO:0016832">
    <property type="term" value="F:aldehyde-lyase activity"/>
    <property type="evidence" value="ECO:0007669"/>
    <property type="project" value="InterPro"/>
</dbReference>
<dbReference type="FunFam" id="3.20.20.70:FF:000018">
    <property type="entry name" value="Probable transaldolase"/>
    <property type="match status" value="1"/>
</dbReference>
<dbReference type="PROSITE" id="PS00958">
    <property type="entry name" value="TRANSALDOLASE_2"/>
    <property type="match status" value="1"/>
</dbReference>
<dbReference type="HAMAP" id="MF_00494">
    <property type="entry name" value="Transaldolase_3b"/>
    <property type="match status" value="1"/>
</dbReference>
<keyword evidence="9 12" id="KW-0704">Schiff base</keyword>
<protein>
    <recommendedName>
        <fullName evidence="11 12">Probable transaldolase</fullName>
        <ecNumber evidence="5 12">2.2.1.2</ecNumber>
    </recommendedName>
</protein>
<evidence type="ECO:0000256" key="1">
    <source>
        <dbReference type="ARBA" id="ARBA00003518"/>
    </source>
</evidence>
<dbReference type="InterPro" id="IPR033919">
    <property type="entry name" value="TSA/FSA_arc/bac"/>
</dbReference>
<dbReference type="PANTHER" id="PTHR10683:SF40">
    <property type="entry name" value="FRUCTOSE-6-PHOSPHATE ALDOLASE 1-RELATED"/>
    <property type="match status" value="1"/>
</dbReference>
<feature type="active site" description="Schiff-base intermediate with substrate" evidence="12">
    <location>
        <position position="83"/>
    </location>
</feature>
<dbReference type="PANTHER" id="PTHR10683">
    <property type="entry name" value="TRANSALDOLASE"/>
    <property type="match status" value="1"/>
</dbReference>
<evidence type="ECO:0000256" key="9">
    <source>
        <dbReference type="ARBA" id="ARBA00023270"/>
    </source>
</evidence>
<evidence type="ECO:0000256" key="5">
    <source>
        <dbReference type="ARBA" id="ARBA00013151"/>
    </source>
</evidence>
<dbReference type="EMBL" id="JAGVSJ010000025">
    <property type="protein sequence ID" value="MBX8632410.1"/>
    <property type="molecule type" value="Genomic_DNA"/>
</dbReference>
<keyword evidence="7 12" id="KW-0808">Transferase</keyword>
<dbReference type="GO" id="GO:0005975">
    <property type="term" value="P:carbohydrate metabolic process"/>
    <property type="evidence" value="ECO:0007669"/>
    <property type="project" value="InterPro"/>
</dbReference>
<dbReference type="InterPro" id="IPR001585">
    <property type="entry name" value="TAL/FSA"/>
</dbReference>
<keyword evidence="6 12" id="KW-0963">Cytoplasm</keyword>
<dbReference type="GO" id="GO:0006098">
    <property type="term" value="P:pentose-phosphate shunt"/>
    <property type="evidence" value="ECO:0007669"/>
    <property type="project" value="UniProtKB-UniRule"/>
</dbReference>
<accession>A0A8J7YUJ7</accession>
<dbReference type="AlphaFoldDB" id="A0A8J7YUJ7"/>
<evidence type="ECO:0000256" key="12">
    <source>
        <dbReference type="HAMAP-Rule" id="MF_00494"/>
    </source>
</evidence>
<dbReference type="Gene3D" id="3.20.20.70">
    <property type="entry name" value="Aldolase class I"/>
    <property type="match status" value="1"/>
</dbReference>
<evidence type="ECO:0000256" key="4">
    <source>
        <dbReference type="ARBA" id="ARBA00005740"/>
    </source>
</evidence>
<proteinExistence type="inferred from homology"/>
<dbReference type="InterPro" id="IPR018225">
    <property type="entry name" value="Transaldolase_AS"/>
</dbReference>
<keyword evidence="8 12" id="KW-0570">Pentose shunt</keyword>
<evidence type="ECO:0000313" key="14">
    <source>
        <dbReference type="Proteomes" id="UP000716004"/>
    </source>
</evidence>